<gene>
    <name evidence="1" type="ORF">CUMW_285230</name>
</gene>
<reference evidence="1 2" key="1">
    <citation type="journal article" date="2017" name="Front. Genet.">
        <title>Draft sequencing of the heterozygous diploid genome of Satsuma (Citrus unshiu Marc.) using a hybrid assembly approach.</title>
        <authorList>
            <person name="Shimizu T."/>
            <person name="Tanizawa Y."/>
            <person name="Mochizuki T."/>
            <person name="Nagasaki H."/>
            <person name="Yoshioka T."/>
            <person name="Toyoda A."/>
            <person name="Fujiyama A."/>
            <person name="Kaminuma E."/>
            <person name="Nakamura Y."/>
        </authorList>
    </citation>
    <scope>NUCLEOTIDE SEQUENCE [LARGE SCALE GENOMIC DNA]</scope>
    <source>
        <strain evidence="2">cv. Miyagawa wase</strain>
    </source>
</reference>
<accession>A0A2H5MVW6</accession>
<protein>
    <submittedName>
        <fullName evidence="1">Uncharacterized protein</fullName>
    </submittedName>
</protein>
<proteinExistence type="predicted"/>
<dbReference type="AlphaFoldDB" id="A0A2H5MVW6"/>
<name>A0A2H5MVW6_CITUN</name>
<keyword evidence="2" id="KW-1185">Reference proteome</keyword>
<evidence type="ECO:0000313" key="1">
    <source>
        <dbReference type="EMBL" id="GAY31952.1"/>
    </source>
</evidence>
<sequence length="60" mass="7483">MSLTKRRKYSDFRRGYYHYQELYTPSKASHQERRSYSIYQDIRVLKNPREPKSLRRIAEE</sequence>
<comment type="caution">
    <text evidence="1">The sequence shown here is derived from an EMBL/GenBank/DDBJ whole genome shotgun (WGS) entry which is preliminary data.</text>
</comment>
<evidence type="ECO:0000313" key="2">
    <source>
        <dbReference type="Proteomes" id="UP000236630"/>
    </source>
</evidence>
<organism evidence="1 2">
    <name type="scientific">Citrus unshiu</name>
    <name type="common">Satsuma mandarin</name>
    <name type="synonym">Citrus nobilis var. unshiu</name>
    <dbReference type="NCBI Taxonomy" id="55188"/>
    <lineage>
        <taxon>Eukaryota</taxon>
        <taxon>Viridiplantae</taxon>
        <taxon>Streptophyta</taxon>
        <taxon>Embryophyta</taxon>
        <taxon>Tracheophyta</taxon>
        <taxon>Spermatophyta</taxon>
        <taxon>Magnoliopsida</taxon>
        <taxon>eudicotyledons</taxon>
        <taxon>Gunneridae</taxon>
        <taxon>Pentapetalae</taxon>
        <taxon>rosids</taxon>
        <taxon>malvids</taxon>
        <taxon>Sapindales</taxon>
        <taxon>Rutaceae</taxon>
        <taxon>Aurantioideae</taxon>
        <taxon>Citrus</taxon>
    </lineage>
</organism>
<dbReference type="Proteomes" id="UP000236630">
    <property type="component" value="Unassembled WGS sequence"/>
</dbReference>
<dbReference type="EMBL" id="BDQV01005325">
    <property type="protein sequence ID" value="GAY31952.1"/>
    <property type="molecule type" value="Genomic_DNA"/>
</dbReference>